<dbReference type="EMBL" id="CP003282">
    <property type="protein sequence ID" value="AFG37801.1"/>
    <property type="molecule type" value="Genomic_DNA"/>
</dbReference>
<dbReference type="InterPro" id="IPR002740">
    <property type="entry name" value="EVE_domain"/>
</dbReference>
<dbReference type="Pfam" id="PF01878">
    <property type="entry name" value="EVE"/>
    <property type="match status" value="1"/>
</dbReference>
<accession>H9UJV8</accession>
<dbReference type="AlphaFoldDB" id="H9UJV8"/>
<reference evidence="4" key="1">
    <citation type="journal article" date="2013" name="Stand. Genomic Sci.">
        <title>Complete genome sequence of the halophilic bacterium Spirochaeta africana type strain (Z-7692(T)) from the alkaline Lake Magadi in the East African Rift.</title>
        <authorList>
            <person name="Liolos K."/>
            <person name="Abt B."/>
            <person name="Scheuner C."/>
            <person name="Teshima H."/>
            <person name="Held B."/>
            <person name="Lapidus A."/>
            <person name="Nolan M."/>
            <person name="Lucas S."/>
            <person name="Deshpande S."/>
            <person name="Cheng J.F."/>
            <person name="Tapia R."/>
            <person name="Goodwin L.A."/>
            <person name="Pitluck S."/>
            <person name="Pagani I."/>
            <person name="Ivanova N."/>
            <person name="Mavromatis K."/>
            <person name="Mikhailova N."/>
            <person name="Huntemann M."/>
            <person name="Pati A."/>
            <person name="Chen A."/>
            <person name="Palaniappan K."/>
            <person name="Land M."/>
            <person name="Rohde M."/>
            <person name="Tindall B.J."/>
            <person name="Detter J.C."/>
            <person name="Goker M."/>
            <person name="Bristow J."/>
            <person name="Eisen J.A."/>
            <person name="Markowitz V."/>
            <person name="Hugenholtz P."/>
            <person name="Woyke T."/>
            <person name="Klenk H.P."/>
            <person name="Kyrpides N.C."/>
        </authorList>
    </citation>
    <scope>NUCLEOTIDE SEQUENCE</scope>
    <source>
        <strain evidence="4">ATCC 700263 / DSM 8902 / Z-7692</strain>
    </source>
</reference>
<dbReference type="PANTHER" id="PTHR14087">
    <property type="entry name" value="THYMOCYTE NUCLEAR PROTEIN 1"/>
    <property type="match status" value="1"/>
</dbReference>
<organism evidence="3 4">
    <name type="scientific">Spirochaeta africana (strain ATCC 700263 / DSM 8902 / Z-7692)</name>
    <dbReference type="NCBI Taxonomy" id="889378"/>
    <lineage>
        <taxon>Bacteria</taxon>
        <taxon>Pseudomonadati</taxon>
        <taxon>Spirochaetota</taxon>
        <taxon>Spirochaetia</taxon>
        <taxon>Spirochaetales</taxon>
        <taxon>Spirochaetaceae</taxon>
        <taxon>Spirochaeta</taxon>
    </lineage>
</organism>
<dbReference type="InterPro" id="IPR015947">
    <property type="entry name" value="PUA-like_sf"/>
</dbReference>
<feature type="domain" description="EVE" evidence="2">
    <location>
        <begin position="2"/>
        <end position="150"/>
    </location>
</feature>
<dbReference type="OrthoDB" id="9791347at2"/>
<dbReference type="HOGENOM" id="CLU_041799_2_2_12"/>
<keyword evidence="4" id="KW-1185">Reference proteome</keyword>
<gene>
    <name evidence="3" type="ordered locus">Spiaf_1744</name>
</gene>
<dbReference type="CDD" id="cd21133">
    <property type="entry name" value="EVE"/>
    <property type="match status" value="1"/>
</dbReference>
<sequence length="156" mass="18146">MYWLVKSEPDTFSIQDLAGMPDQTEHWDGVRNYQARNFMRDEMRKGDKVLFYHSNTKPPGVVGVCSVVREGYPDHTAWDPESTYFDPKSSPENPRWFMVDIQLQEVLPQYVSLDAMKQNPALEGMRLLQKGNRLSVLPVQEREFREILRMGGLHIS</sequence>
<dbReference type="FunFam" id="3.10.590.10:FF:000003">
    <property type="entry name" value="Thymocyte nuclear protein 1"/>
    <property type="match status" value="1"/>
</dbReference>
<evidence type="ECO:0000256" key="1">
    <source>
        <dbReference type="ARBA" id="ARBA00022553"/>
    </source>
</evidence>
<dbReference type="Proteomes" id="UP000007383">
    <property type="component" value="Chromosome"/>
</dbReference>
<dbReference type="InterPro" id="IPR052181">
    <property type="entry name" value="5hmC_binding"/>
</dbReference>
<dbReference type="InterPro" id="IPR047197">
    <property type="entry name" value="THYN1-like_EVE"/>
</dbReference>
<dbReference type="PANTHER" id="PTHR14087:SF7">
    <property type="entry name" value="THYMOCYTE NUCLEAR PROTEIN 1"/>
    <property type="match status" value="1"/>
</dbReference>
<dbReference type="SUPFAM" id="SSF88697">
    <property type="entry name" value="PUA domain-like"/>
    <property type="match status" value="1"/>
</dbReference>
<dbReference type="eggNOG" id="COG2947">
    <property type="taxonomic scope" value="Bacteria"/>
</dbReference>
<name>H9UJV8_SPIAZ</name>
<evidence type="ECO:0000313" key="3">
    <source>
        <dbReference type="EMBL" id="AFG37801.1"/>
    </source>
</evidence>
<proteinExistence type="predicted"/>
<protein>
    <recommendedName>
        <fullName evidence="2">EVE domain-containing protein</fullName>
    </recommendedName>
</protein>
<dbReference type="PATRIC" id="fig|889378.3.peg.1731"/>
<dbReference type="Gene3D" id="3.10.590.10">
    <property type="entry name" value="ph1033 like domains"/>
    <property type="match status" value="1"/>
</dbReference>
<dbReference type="STRING" id="889378.Spiaf_1744"/>
<dbReference type="RefSeq" id="WP_014455784.1">
    <property type="nucleotide sequence ID" value="NC_017098.1"/>
</dbReference>
<evidence type="ECO:0000259" key="2">
    <source>
        <dbReference type="Pfam" id="PF01878"/>
    </source>
</evidence>
<keyword evidence="1" id="KW-0597">Phosphoprotein</keyword>
<dbReference type="KEGG" id="sfc:Spiaf_1744"/>
<evidence type="ECO:0000313" key="4">
    <source>
        <dbReference type="Proteomes" id="UP000007383"/>
    </source>
</evidence>